<name>A0A7S9QCI6_9RHOB</name>
<organism evidence="1 2">
    <name type="scientific">Pontivivens ytuae</name>
    <dbReference type="NCBI Taxonomy" id="2789856"/>
    <lineage>
        <taxon>Bacteria</taxon>
        <taxon>Pseudomonadati</taxon>
        <taxon>Pseudomonadota</taxon>
        <taxon>Alphaproteobacteria</taxon>
        <taxon>Rhodobacterales</taxon>
        <taxon>Paracoccaceae</taxon>
        <taxon>Pontivivens</taxon>
    </lineage>
</organism>
<dbReference type="Proteomes" id="UP000594800">
    <property type="component" value="Chromosome"/>
</dbReference>
<dbReference type="AlphaFoldDB" id="A0A7S9QCI6"/>
<accession>A0A7S9QCI6</accession>
<dbReference type="RefSeq" id="WP_196103157.1">
    <property type="nucleotide sequence ID" value="NZ_CP064942.1"/>
</dbReference>
<sequence>MTRVYSRTFASSEPCFLKLECVGGAELTIADTDNEGHPVSLAEKARYLPHIAEAVAWFNETKPELAGMFDGALVTIDLRDRPSTHGYRGVLHYIAKDIGRSG</sequence>
<evidence type="ECO:0000313" key="2">
    <source>
        <dbReference type="Proteomes" id="UP000594800"/>
    </source>
</evidence>
<gene>
    <name evidence="1" type="ORF">I0K15_19600</name>
</gene>
<keyword evidence="2" id="KW-1185">Reference proteome</keyword>
<evidence type="ECO:0000313" key="1">
    <source>
        <dbReference type="EMBL" id="QPH53948.1"/>
    </source>
</evidence>
<protein>
    <submittedName>
        <fullName evidence="1">Uncharacterized protein</fullName>
    </submittedName>
</protein>
<reference evidence="1 2" key="1">
    <citation type="submission" date="2020-11" db="EMBL/GenBank/DDBJ databases">
        <title>Description of Pontivivens ytuae sp. nov. isolated from deep sea sediment of Mariana Trench.</title>
        <authorList>
            <person name="Wang Z."/>
            <person name="Sun Q.-L."/>
            <person name="Xu X.-D."/>
            <person name="Tang Y.-Z."/>
            <person name="Zhang J."/>
        </authorList>
    </citation>
    <scope>NUCLEOTIDE SEQUENCE [LARGE SCALE GENOMIC DNA]</scope>
    <source>
        <strain evidence="1 2">MT2928</strain>
    </source>
</reference>
<proteinExistence type="predicted"/>
<dbReference type="KEGG" id="poz:I0K15_19600"/>
<dbReference type="EMBL" id="CP064942">
    <property type="protein sequence ID" value="QPH53948.1"/>
    <property type="molecule type" value="Genomic_DNA"/>
</dbReference>